<dbReference type="GO" id="GO:0008270">
    <property type="term" value="F:zinc ion binding"/>
    <property type="evidence" value="ECO:0007669"/>
    <property type="project" value="UniProtKB-KW"/>
</dbReference>
<dbReference type="InterPro" id="IPR013083">
    <property type="entry name" value="Znf_RING/FYVE/PHD"/>
</dbReference>
<evidence type="ECO:0000256" key="16">
    <source>
        <dbReference type="SAM" id="MobiDB-lite"/>
    </source>
</evidence>
<evidence type="ECO:0000259" key="18">
    <source>
        <dbReference type="PROSITE" id="PS50089"/>
    </source>
</evidence>
<evidence type="ECO:0000256" key="5">
    <source>
        <dbReference type="ARBA" id="ARBA00022679"/>
    </source>
</evidence>
<dbReference type="PANTHER" id="PTHR11685">
    <property type="entry name" value="RBR FAMILY RING FINGER AND IBR DOMAIN-CONTAINING"/>
    <property type="match status" value="1"/>
</dbReference>
<evidence type="ECO:0000256" key="13">
    <source>
        <dbReference type="ARBA" id="ARBA00023136"/>
    </source>
</evidence>
<dbReference type="Gene3D" id="3.30.40.10">
    <property type="entry name" value="Zinc/RING finger domain, C3HC4 (zinc finger)"/>
    <property type="match status" value="1"/>
</dbReference>
<keyword evidence="20" id="KW-1185">Reference proteome</keyword>
<dbReference type="FunFam" id="2.20.25.20:FF:000004">
    <property type="entry name" value="RBR-type E3 ubiquitin transferase"/>
    <property type="match status" value="1"/>
</dbReference>
<keyword evidence="6 17" id="KW-0812">Transmembrane</keyword>
<dbReference type="SMART" id="SM00184">
    <property type="entry name" value="RING"/>
    <property type="match status" value="2"/>
</dbReference>
<dbReference type="InterPro" id="IPR031127">
    <property type="entry name" value="E3_UB_ligase_RBR"/>
</dbReference>
<dbReference type="PROSITE" id="PS50089">
    <property type="entry name" value="ZF_RING_2"/>
    <property type="match status" value="1"/>
</dbReference>
<accession>A0A1I7TNE5</accession>
<comment type="similarity">
    <text evidence="14">Belongs to the RBR family. RNF19 subfamily.</text>
</comment>
<dbReference type="WBParaSite" id="Csp11.Scaffold629.g10166.t1">
    <property type="protein sequence ID" value="Csp11.Scaffold629.g10166.t1"/>
    <property type="gene ID" value="Csp11.Scaffold629.g10166"/>
</dbReference>
<evidence type="ECO:0000256" key="12">
    <source>
        <dbReference type="ARBA" id="ARBA00022989"/>
    </source>
</evidence>
<proteinExistence type="inferred from homology"/>
<dbReference type="Pfam" id="PF01485">
    <property type="entry name" value="IBR"/>
    <property type="match status" value="1"/>
</dbReference>
<evidence type="ECO:0000313" key="20">
    <source>
        <dbReference type="Proteomes" id="UP000095282"/>
    </source>
</evidence>
<organism evidence="20 21">
    <name type="scientific">Caenorhabditis tropicalis</name>
    <dbReference type="NCBI Taxonomy" id="1561998"/>
    <lineage>
        <taxon>Eukaryota</taxon>
        <taxon>Metazoa</taxon>
        <taxon>Ecdysozoa</taxon>
        <taxon>Nematoda</taxon>
        <taxon>Chromadorea</taxon>
        <taxon>Rhabditida</taxon>
        <taxon>Rhabditina</taxon>
        <taxon>Rhabditomorpha</taxon>
        <taxon>Rhabditoidea</taxon>
        <taxon>Rhabditidae</taxon>
        <taxon>Peloderinae</taxon>
        <taxon>Caenorhabditis</taxon>
    </lineage>
</organism>
<comment type="subcellular location">
    <subcellularLocation>
        <location evidence="2">Membrane</location>
        <topology evidence="2">Multi-pass membrane protein</topology>
    </subcellularLocation>
</comment>
<dbReference type="AlphaFoldDB" id="A0A1I7TNE5"/>
<feature type="transmembrane region" description="Helical" evidence="17">
    <location>
        <begin position="345"/>
        <end position="375"/>
    </location>
</feature>
<dbReference type="InterPro" id="IPR001841">
    <property type="entry name" value="Znf_RING"/>
</dbReference>
<evidence type="ECO:0000256" key="11">
    <source>
        <dbReference type="ARBA" id="ARBA00022833"/>
    </source>
</evidence>
<dbReference type="FunFam" id="3.30.40.10:FF:000137">
    <property type="entry name" value="RanBP-type and C3HC4-type zinc finger-containing protein 1"/>
    <property type="match status" value="1"/>
</dbReference>
<evidence type="ECO:0000256" key="3">
    <source>
        <dbReference type="ARBA" id="ARBA00004906"/>
    </source>
</evidence>
<feature type="compositionally biased region" description="Polar residues" evidence="16">
    <location>
        <begin position="31"/>
        <end position="42"/>
    </location>
</feature>
<dbReference type="Pfam" id="PF22191">
    <property type="entry name" value="IBR_1"/>
    <property type="match status" value="1"/>
</dbReference>
<dbReference type="InterPro" id="IPR044066">
    <property type="entry name" value="TRIAD_supradom"/>
</dbReference>
<dbReference type="eggNOG" id="KOG1815">
    <property type="taxonomic scope" value="Eukaryota"/>
</dbReference>
<evidence type="ECO:0000256" key="1">
    <source>
        <dbReference type="ARBA" id="ARBA00001798"/>
    </source>
</evidence>
<dbReference type="Gene3D" id="1.20.120.1750">
    <property type="match status" value="1"/>
</dbReference>
<dbReference type="FunFam" id="1.20.120.1750:FF:000001">
    <property type="entry name" value="RBR-type E3 ubiquitin transferase"/>
    <property type="match status" value="1"/>
</dbReference>
<keyword evidence="7" id="KW-0479">Metal-binding</keyword>
<evidence type="ECO:0000256" key="17">
    <source>
        <dbReference type="SAM" id="Phobius"/>
    </source>
</evidence>
<keyword evidence="8" id="KW-0677">Repeat</keyword>
<dbReference type="STRING" id="1561998.A0A1I7TNE5"/>
<keyword evidence="5" id="KW-0808">Transferase</keyword>
<feature type="domain" description="RING-type" evidence="18">
    <location>
        <begin position="58"/>
        <end position="106"/>
    </location>
</feature>
<evidence type="ECO:0000256" key="10">
    <source>
        <dbReference type="ARBA" id="ARBA00022786"/>
    </source>
</evidence>
<feature type="transmembrane region" description="Helical" evidence="17">
    <location>
        <begin position="291"/>
        <end position="324"/>
    </location>
</feature>
<keyword evidence="13 17" id="KW-0472">Membrane</keyword>
<evidence type="ECO:0000256" key="9">
    <source>
        <dbReference type="ARBA" id="ARBA00022771"/>
    </source>
</evidence>
<dbReference type="GO" id="GO:0016567">
    <property type="term" value="P:protein ubiquitination"/>
    <property type="evidence" value="ECO:0007669"/>
    <property type="project" value="InterPro"/>
</dbReference>
<protein>
    <recommendedName>
        <fullName evidence="4">RBR-type E3 ubiquitin transferase</fullName>
        <ecNumber evidence="4">2.3.2.31</ecNumber>
    </recommendedName>
</protein>
<evidence type="ECO:0000256" key="6">
    <source>
        <dbReference type="ARBA" id="ARBA00022692"/>
    </source>
</evidence>
<evidence type="ECO:0000256" key="4">
    <source>
        <dbReference type="ARBA" id="ARBA00012251"/>
    </source>
</evidence>
<sequence length="756" mass="82976">MDSEGGETCAEMLLPSRNQDDEEQMEEKQLSDSLPVTPKTSTEVGVKKEKGKGKMKECPLCAAKMPSSSFPKLKGCQHRSCRMCLRQYVELSITENRVEVPCPECSSFLHPNDIKTLVGDIPSLMEKYESFSLRRYLMTEADARWCPAPDCGFVFIATKCAACPQLKCQRPECGTLFCYHCKREWHSNQTCDEARRPEKRKSRGLAFEEIMRNGFHPSADSTLKPGDVKACPRCKTYIVKMDDGSCNHMVCTMCNAEFCWLCLKEISDLHYLSPTGCTFWGKKPWTRKKKLLWQLGTLIGAPVGIALIAGLSIPGIVFGVPVFVGRKVHQRFKYKSKAKRRFLTATCVVGSLVVSPVMAVMAVGVGVPIMLAYVYGVVPLSLCRNGGCGLSSSDSSLALADIDEEQLYGTPGANAPVDVSQFMTDASKREEIVSIDPSILSAISMPHELRTRNCVNLDLRGRRTSLESGTDFGKGERVNYEEASVKAMAGSHHYDDKSVHTFCSGHEVTSLNDEQSSTKALAGSVMDTKSMSESMYRHMIASRYADKQHQQEHDDEEPGTSEDQPSTSSAAHSVKGSKLLTSSGHRGCMIEREEDGILYTEEGAALLINSSPAMRSSGSMNVDPIDLFKIRSWLDNMKQMVATDAPQEKPYEPSIRSASKLRRSGSGKSVHTVATFPASLGTGSAPGQGLSNLSIPEIVQTASESPSETQATANTDPGQNEDNTLDDNISTSSSSGSQKKKKRRFGIFSNWFSKNK</sequence>
<feature type="compositionally biased region" description="Polar residues" evidence="16">
    <location>
        <begin position="561"/>
        <end position="571"/>
    </location>
</feature>
<dbReference type="GO" id="GO:0061630">
    <property type="term" value="F:ubiquitin protein ligase activity"/>
    <property type="evidence" value="ECO:0007669"/>
    <property type="project" value="UniProtKB-EC"/>
</dbReference>
<keyword evidence="12 17" id="KW-1133">Transmembrane helix</keyword>
<dbReference type="SUPFAM" id="SSF57850">
    <property type="entry name" value="RING/U-box"/>
    <property type="match status" value="3"/>
</dbReference>
<evidence type="ECO:0000256" key="2">
    <source>
        <dbReference type="ARBA" id="ARBA00004141"/>
    </source>
</evidence>
<comment type="catalytic activity">
    <reaction evidence="1">
        <text>[E2 ubiquitin-conjugating enzyme]-S-ubiquitinyl-L-cysteine + [acceptor protein]-L-lysine = [E2 ubiquitin-conjugating enzyme]-L-cysteine + [acceptor protein]-N(6)-ubiquitinyl-L-lysine.</text>
        <dbReference type="EC" id="2.3.2.31"/>
    </reaction>
</comment>
<keyword evidence="9 15" id="KW-0863">Zinc-finger</keyword>
<keyword evidence="10" id="KW-0833">Ubl conjugation pathway</keyword>
<feature type="region of interest" description="Disordered" evidence="16">
    <location>
        <begin position="545"/>
        <end position="587"/>
    </location>
</feature>
<dbReference type="EC" id="2.3.2.31" evidence="4"/>
<evidence type="ECO:0000256" key="14">
    <source>
        <dbReference type="ARBA" id="ARBA00061087"/>
    </source>
</evidence>
<feature type="region of interest" description="Disordered" evidence="16">
    <location>
        <begin position="701"/>
        <end position="742"/>
    </location>
</feature>
<dbReference type="SMART" id="SM00647">
    <property type="entry name" value="IBR"/>
    <property type="match status" value="2"/>
</dbReference>
<feature type="compositionally biased region" description="Polar residues" evidence="16">
    <location>
        <begin position="701"/>
        <end position="729"/>
    </location>
</feature>
<evidence type="ECO:0000313" key="21">
    <source>
        <dbReference type="WBParaSite" id="Csp11.Scaffold629.g10166.t1"/>
    </source>
</evidence>
<dbReference type="CDD" id="cd20338">
    <property type="entry name" value="BRcat_RBR_RNF19"/>
    <property type="match status" value="1"/>
</dbReference>
<dbReference type="Proteomes" id="UP000095282">
    <property type="component" value="Unplaced"/>
</dbReference>
<feature type="region of interest" description="Disordered" evidence="16">
    <location>
        <begin position="1"/>
        <end position="49"/>
    </location>
</feature>
<dbReference type="GO" id="GO:0016020">
    <property type="term" value="C:membrane"/>
    <property type="evidence" value="ECO:0007669"/>
    <property type="project" value="UniProtKB-SubCell"/>
</dbReference>
<keyword evidence="11" id="KW-0862">Zinc</keyword>
<evidence type="ECO:0000259" key="19">
    <source>
        <dbReference type="PROSITE" id="PS51873"/>
    </source>
</evidence>
<name>A0A1I7TNE5_9PELO</name>
<dbReference type="CDD" id="cd20355">
    <property type="entry name" value="Rcat_RBR_RNF19"/>
    <property type="match status" value="1"/>
</dbReference>
<dbReference type="InterPro" id="IPR002867">
    <property type="entry name" value="IBR_dom"/>
</dbReference>
<dbReference type="PROSITE" id="PS51873">
    <property type="entry name" value="TRIAD"/>
    <property type="match status" value="1"/>
</dbReference>
<dbReference type="Gene3D" id="2.20.25.20">
    <property type="match status" value="1"/>
</dbReference>
<evidence type="ECO:0000256" key="8">
    <source>
        <dbReference type="ARBA" id="ARBA00022737"/>
    </source>
</evidence>
<evidence type="ECO:0000256" key="7">
    <source>
        <dbReference type="ARBA" id="ARBA00022723"/>
    </source>
</evidence>
<feature type="region of interest" description="Disordered" evidence="16">
    <location>
        <begin position="644"/>
        <end position="670"/>
    </location>
</feature>
<reference evidence="21" key="1">
    <citation type="submission" date="2016-11" db="UniProtKB">
        <authorList>
            <consortium name="WormBaseParasite"/>
        </authorList>
    </citation>
    <scope>IDENTIFICATION</scope>
</reference>
<feature type="domain" description="RING-type" evidence="19">
    <location>
        <begin position="54"/>
        <end position="281"/>
    </location>
</feature>
<comment type="pathway">
    <text evidence="3">Protein modification; protein ubiquitination.</text>
</comment>
<evidence type="ECO:0000256" key="15">
    <source>
        <dbReference type="PROSITE-ProRule" id="PRU00175"/>
    </source>
</evidence>